<comment type="caution">
    <text evidence="1">The sequence shown here is derived from an EMBL/GenBank/DDBJ whole genome shotgun (WGS) entry which is preliminary data.</text>
</comment>
<proteinExistence type="predicted"/>
<name>K6YL99_9ALTE</name>
<evidence type="ECO:0000313" key="2">
    <source>
        <dbReference type="Proteomes" id="UP000006327"/>
    </source>
</evidence>
<accession>K6YL99</accession>
<protein>
    <submittedName>
        <fullName evidence="1">Secreted protein</fullName>
    </submittedName>
</protein>
<evidence type="ECO:0000313" key="1">
    <source>
        <dbReference type="EMBL" id="GAC18932.1"/>
    </source>
</evidence>
<dbReference type="PROSITE" id="PS51257">
    <property type="entry name" value="PROKAR_LIPOPROTEIN"/>
    <property type="match status" value="1"/>
</dbReference>
<dbReference type="EMBL" id="BAEO01000027">
    <property type="protein sequence ID" value="GAC18932.1"/>
    <property type="molecule type" value="Genomic_DNA"/>
</dbReference>
<dbReference type="RefSeq" id="WP_007619241.1">
    <property type="nucleotide sequence ID" value="NZ_BAEO01000027.1"/>
</dbReference>
<sequence>MAILSKHNLIKVAIVVLMTLLAACAKTLKTELPLLQQMDTKQIVVVISDDWDATTAKLQKFDWKDGQWQAADAAFAVNIGRTGLAWGLGLHPPQNGYYKQEGDGKATAGLFDLTQTFGYLEQLNTTMPYSAMSAGNYCIDVNGSSLYNQIVDENIVGKEAVKDSSEPMRRDIHKDNQDIYKKGIVVDHNEANVSGQGSCIFLHIWFGPGVATAGCTAMAEPNMDRLLAWLDPNKKPRYVALPRAEYMAKQQAWGLPAL</sequence>
<gene>
    <name evidence="1" type="ORF">GARC_1965</name>
</gene>
<organism evidence="1 2">
    <name type="scientific">Paraglaciecola arctica BSs20135</name>
    <dbReference type="NCBI Taxonomy" id="493475"/>
    <lineage>
        <taxon>Bacteria</taxon>
        <taxon>Pseudomonadati</taxon>
        <taxon>Pseudomonadota</taxon>
        <taxon>Gammaproteobacteria</taxon>
        <taxon>Alteromonadales</taxon>
        <taxon>Alteromonadaceae</taxon>
        <taxon>Paraglaciecola</taxon>
    </lineage>
</organism>
<dbReference type="OrthoDB" id="9804204at2"/>
<keyword evidence="2" id="KW-1185">Reference proteome</keyword>
<reference evidence="1 2" key="1">
    <citation type="journal article" date="2017" name="Antonie Van Leeuwenhoek">
        <title>Rhizobium rhizosphaerae sp. nov., a novel species isolated from rice rhizosphere.</title>
        <authorList>
            <person name="Zhao J.J."/>
            <person name="Zhang J."/>
            <person name="Zhang R.J."/>
            <person name="Zhang C.W."/>
            <person name="Yin H.Q."/>
            <person name="Zhang X.X."/>
        </authorList>
    </citation>
    <scope>NUCLEOTIDE SEQUENCE [LARGE SCALE GENOMIC DNA]</scope>
    <source>
        <strain evidence="1 2">BSs20135</strain>
    </source>
</reference>
<dbReference type="PANTHER" id="PTHR38589">
    <property type="entry name" value="BLR0621 PROTEIN"/>
    <property type="match status" value="1"/>
</dbReference>
<dbReference type="STRING" id="493475.GARC_1965"/>
<dbReference type="PANTHER" id="PTHR38589:SF1">
    <property type="entry name" value="BLR0621 PROTEIN"/>
    <property type="match status" value="1"/>
</dbReference>
<dbReference type="eggNOG" id="COG3786">
    <property type="taxonomic scope" value="Bacteria"/>
</dbReference>
<dbReference type="AlphaFoldDB" id="K6YL99"/>
<dbReference type="Proteomes" id="UP000006327">
    <property type="component" value="Unassembled WGS sequence"/>
</dbReference>